<dbReference type="InterPro" id="IPR043502">
    <property type="entry name" value="DNA/RNA_pol_sf"/>
</dbReference>
<evidence type="ECO:0000313" key="3">
    <source>
        <dbReference type="Proteomes" id="UP000410492"/>
    </source>
</evidence>
<proteinExistence type="predicted"/>
<feature type="domain" description="Reverse transcriptase" evidence="1">
    <location>
        <begin position="1"/>
        <end position="84"/>
    </location>
</feature>
<evidence type="ECO:0000313" key="2">
    <source>
        <dbReference type="EMBL" id="VEN48479.1"/>
    </source>
</evidence>
<sequence>MVVLCCSTVECAFADDLVIFARNKKELQYNLQIWNDALHRKNMKINTKKTTIMTICKDSVGDKIRLNGGETEKVEAFKYLGANIHKNGKNDAERNESTTKVYYAITHNLIRKK</sequence>
<dbReference type="GO" id="GO:0071897">
    <property type="term" value="P:DNA biosynthetic process"/>
    <property type="evidence" value="ECO:0007669"/>
    <property type="project" value="UniProtKB-ARBA"/>
</dbReference>
<protein>
    <recommendedName>
        <fullName evidence="1">Reverse transcriptase domain-containing protein</fullName>
    </recommendedName>
</protein>
<dbReference type="InterPro" id="IPR043128">
    <property type="entry name" value="Rev_trsase/Diguanyl_cyclase"/>
</dbReference>
<dbReference type="Proteomes" id="UP000410492">
    <property type="component" value="Unassembled WGS sequence"/>
</dbReference>
<dbReference type="PROSITE" id="PS50878">
    <property type="entry name" value="RT_POL"/>
    <property type="match status" value="1"/>
</dbReference>
<reference evidence="2 3" key="1">
    <citation type="submission" date="2019-01" db="EMBL/GenBank/DDBJ databases">
        <authorList>
            <person name="Sayadi A."/>
        </authorList>
    </citation>
    <scope>NUCLEOTIDE SEQUENCE [LARGE SCALE GENOMIC DNA]</scope>
</reference>
<dbReference type="OrthoDB" id="1293503at2759"/>
<dbReference type="Pfam" id="PF00078">
    <property type="entry name" value="RVT_1"/>
    <property type="match status" value="1"/>
</dbReference>
<evidence type="ECO:0000259" key="1">
    <source>
        <dbReference type="PROSITE" id="PS50878"/>
    </source>
</evidence>
<dbReference type="EMBL" id="CAACVG010008107">
    <property type="protein sequence ID" value="VEN48479.1"/>
    <property type="molecule type" value="Genomic_DNA"/>
</dbReference>
<dbReference type="PANTHER" id="PTHR47027">
    <property type="entry name" value="REVERSE TRANSCRIPTASE DOMAIN-CONTAINING PROTEIN"/>
    <property type="match status" value="1"/>
</dbReference>
<dbReference type="Gene3D" id="3.30.70.270">
    <property type="match status" value="1"/>
</dbReference>
<dbReference type="InterPro" id="IPR000477">
    <property type="entry name" value="RT_dom"/>
</dbReference>
<accession>A0A653CKT1</accession>
<dbReference type="PANTHER" id="PTHR47027:SF20">
    <property type="entry name" value="REVERSE TRANSCRIPTASE-LIKE PROTEIN WITH RNA-DIRECTED DNA POLYMERASE DOMAIN"/>
    <property type="match status" value="1"/>
</dbReference>
<keyword evidence="3" id="KW-1185">Reference proteome</keyword>
<organism evidence="2 3">
    <name type="scientific">Callosobruchus maculatus</name>
    <name type="common">Southern cowpea weevil</name>
    <name type="synonym">Pulse bruchid</name>
    <dbReference type="NCBI Taxonomy" id="64391"/>
    <lineage>
        <taxon>Eukaryota</taxon>
        <taxon>Metazoa</taxon>
        <taxon>Ecdysozoa</taxon>
        <taxon>Arthropoda</taxon>
        <taxon>Hexapoda</taxon>
        <taxon>Insecta</taxon>
        <taxon>Pterygota</taxon>
        <taxon>Neoptera</taxon>
        <taxon>Endopterygota</taxon>
        <taxon>Coleoptera</taxon>
        <taxon>Polyphaga</taxon>
        <taxon>Cucujiformia</taxon>
        <taxon>Chrysomeloidea</taxon>
        <taxon>Chrysomelidae</taxon>
        <taxon>Bruchinae</taxon>
        <taxon>Bruchini</taxon>
        <taxon>Callosobruchus</taxon>
    </lineage>
</organism>
<name>A0A653CKT1_CALMS</name>
<gene>
    <name evidence="2" type="ORF">CALMAC_LOCUS9921</name>
</gene>
<dbReference type="AlphaFoldDB" id="A0A653CKT1"/>
<dbReference type="SUPFAM" id="SSF56672">
    <property type="entry name" value="DNA/RNA polymerases"/>
    <property type="match status" value="1"/>
</dbReference>